<dbReference type="InterPro" id="IPR002219">
    <property type="entry name" value="PKC_DAG/PE"/>
</dbReference>
<evidence type="ECO:0000256" key="1">
    <source>
        <dbReference type="ARBA" id="ARBA00004141"/>
    </source>
</evidence>
<dbReference type="EMBL" id="CAJVPS010000022">
    <property type="protein sequence ID" value="CAG8442004.1"/>
    <property type="molecule type" value="Genomic_DNA"/>
</dbReference>
<proteinExistence type="predicted"/>
<dbReference type="PANTHER" id="PTHR28304">
    <property type="entry name" value="PEROXISOMAL MEMBRANE PROTEIN PEX29"/>
    <property type="match status" value="1"/>
</dbReference>
<dbReference type="GO" id="GO:0046872">
    <property type="term" value="F:metal ion binding"/>
    <property type="evidence" value="ECO:0007669"/>
    <property type="project" value="UniProtKB-KW"/>
</dbReference>
<dbReference type="InterPro" id="IPR010482">
    <property type="entry name" value="TECPR1-like_DysF"/>
</dbReference>
<evidence type="ECO:0000256" key="5">
    <source>
        <dbReference type="ARBA" id="ARBA00022989"/>
    </source>
</evidence>
<comment type="subcellular location">
    <subcellularLocation>
        <location evidence="1">Membrane</location>
        <topology evidence="1">Multi-pass membrane protein</topology>
    </subcellularLocation>
</comment>
<dbReference type="Gene3D" id="3.30.60.20">
    <property type="match status" value="1"/>
</dbReference>
<evidence type="ECO:0000256" key="4">
    <source>
        <dbReference type="ARBA" id="ARBA00022833"/>
    </source>
</evidence>
<evidence type="ECO:0000313" key="10">
    <source>
        <dbReference type="EMBL" id="CAG8442004.1"/>
    </source>
</evidence>
<dbReference type="Pfam" id="PF00130">
    <property type="entry name" value="C1_1"/>
    <property type="match status" value="1"/>
</dbReference>
<dbReference type="GO" id="GO:0005778">
    <property type="term" value="C:peroxisomal membrane"/>
    <property type="evidence" value="ECO:0007669"/>
    <property type="project" value="TreeGrafter"/>
</dbReference>
<protein>
    <submittedName>
        <fullName evidence="10">8037_t:CDS:1</fullName>
    </submittedName>
</protein>
<organism evidence="10 11">
    <name type="scientific">Ambispora leptoticha</name>
    <dbReference type="NCBI Taxonomy" id="144679"/>
    <lineage>
        <taxon>Eukaryota</taxon>
        <taxon>Fungi</taxon>
        <taxon>Fungi incertae sedis</taxon>
        <taxon>Mucoromycota</taxon>
        <taxon>Glomeromycotina</taxon>
        <taxon>Glomeromycetes</taxon>
        <taxon>Archaeosporales</taxon>
        <taxon>Ambisporaceae</taxon>
        <taxon>Ambispora</taxon>
    </lineage>
</organism>
<evidence type="ECO:0000313" key="11">
    <source>
        <dbReference type="Proteomes" id="UP000789508"/>
    </source>
</evidence>
<keyword evidence="4" id="KW-0862">Zinc</keyword>
<keyword evidence="11" id="KW-1185">Reference proteome</keyword>
<gene>
    <name evidence="10" type="ORF">ALEPTO_LOCUS387</name>
</gene>
<feature type="transmembrane region" description="Helical" evidence="8">
    <location>
        <begin position="398"/>
        <end position="418"/>
    </location>
</feature>
<feature type="region of interest" description="Disordered" evidence="7">
    <location>
        <begin position="59"/>
        <end position="195"/>
    </location>
</feature>
<reference evidence="10" key="1">
    <citation type="submission" date="2021-06" db="EMBL/GenBank/DDBJ databases">
        <authorList>
            <person name="Kallberg Y."/>
            <person name="Tangrot J."/>
            <person name="Rosling A."/>
        </authorList>
    </citation>
    <scope>NUCLEOTIDE SEQUENCE</scope>
    <source>
        <strain evidence="10">FL130A</strain>
    </source>
</reference>
<keyword evidence="3" id="KW-0479">Metal-binding</keyword>
<dbReference type="PROSITE" id="PS50081">
    <property type="entry name" value="ZF_DAG_PE_2"/>
    <property type="match status" value="1"/>
</dbReference>
<dbReference type="PROSITE" id="PS00479">
    <property type="entry name" value="ZF_DAG_PE_1"/>
    <property type="match status" value="1"/>
</dbReference>
<dbReference type="SMART" id="SM00693">
    <property type="entry name" value="DysFN"/>
    <property type="match status" value="1"/>
</dbReference>
<feature type="transmembrane region" description="Helical" evidence="8">
    <location>
        <begin position="296"/>
        <end position="323"/>
    </location>
</feature>
<dbReference type="OrthoDB" id="74314at2759"/>
<evidence type="ECO:0000256" key="6">
    <source>
        <dbReference type="ARBA" id="ARBA00023136"/>
    </source>
</evidence>
<dbReference type="PANTHER" id="PTHR28304:SF2">
    <property type="entry name" value="PEROXISOMAL MEMBRANE PROTEIN PEX29"/>
    <property type="match status" value="1"/>
</dbReference>
<comment type="caution">
    <text evidence="10">The sequence shown here is derived from an EMBL/GenBank/DDBJ whole genome shotgun (WGS) entry which is preliminary data.</text>
</comment>
<keyword evidence="6 8" id="KW-0472">Membrane</keyword>
<dbReference type="SUPFAM" id="SSF57889">
    <property type="entry name" value="Cysteine-rich domain"/>
    <property type="match status" value="1"/>
</dbReference>
<accession>A0A9N8YRA8</accession>
<dbReference type="InterPro" id="IPR046349">
    <property type="entry name" value="C1-like_sf"/>
</dbReference>
<feature type="compositionally biased region" description="Low complexity" evidence="7">
    <location>
        <begin position="110"/>
        <end position="133"/>
    </location>
</feature>
<feature type="domain" description="Phorbol-ester/DAG-type" evidence="9">
    <location>
        <begin position="7"/>
        <end position="56"/>
    </location>
</feature>
<dbReference type="SMART" id="SM00109">
    <property type="entry name" value="C1"/>
    <property type="match status" value="1"/>
</dbReference>
<dbReference type="AlphaFoldDB" id="A0A9N8YRA8"/>
<name>A0A9N8YRA8_9GLOM</name>
<evidence type="ECO:0000256" key="2">
    <source>
        <dbReference type="ARBA" id="ARBA00022692"/>
    </source>
</evidence>
<evidence type="ECO:0000256" key="7">
    <source>
        <dbReference type="SAM" id="MobiDB-lite"/>
    </source>
</evidence>
<keyword evidence="5 8" id="KW-1133">Transmembrane helix</keyword>
<dbReference type="InterPro" id="IPR006614">
    <property type="entry name" value="Peroxin/Ferlin"/>
</dbReference>
<dbReference type="Pfam" id="PF06398">
    <property type="entry name" value="Pex24p"/>
    <property type="match status" value="2"/>
</dbReference>
<sequence>MPPSSREHQFEEKTFTKPTQCDCCNKMLWGLIKQGVCCKVCGYVCHAKCSESSVYCGASETSNSSKHSRKNNNNESSSSIELGADRTSGETAEYDGSVDDVGNTRSSSKSLYIPSQSRSRSSNSNYLSGSLPNTRTISFRNFDLDSIPPPKPEPKAPLPPKPILRRSSSVDSLPDNIKSPSNENKADRPIASLRNNNNNQTITAIMNSNLVPKNTEPLVSFGSKIIQDLIVSSAINMTNASKLTSDSSHPPLNLQTTTINFKKFVQKCGFIFAIQDAVEDLVTWKNSANTLLAMVVYIYLCLYPHLIILIPLVIVLSVLITFYNKRFPEGPINQIRNRKKSKKDKKSKRAVPALPDENSVDYLKNMQNIQNLMGIVSDGYDSVIPLFKHLDWSNEQESLRITQIVVLMLALLTATVWFVPWRKVFIVAGLSVFILNNKFVKALINESMSVYENQRWWAGTGFGPQLLRSERAPWSSMSGATELPPKDEIVPPEGYEWAGEDWSVDMNNVWEDEKGAELSVEPDEGGWVYTDPQWENPEPKSISGNKVLTRRRKWIRKAKKIGTDIGGNGVILDANNPTDVILSTGGNQNNSSLHRRKTHN</sequence>
<evidence type="ECO:0000256" key="8">
    <source>
        <dbReference type="SAM" id="Phobius"/>
    </source>
</evidence>
<dbReference type="CDD" id="cd00029">
    <property type="entry name" value="C1"/>
    <property type="match status" value="1"/>
</dbReference>
<evidence type="ECO:0000256" key="3">
    <source>
        <dbReference type="ARBA" id="ARBA00022723"/>
    </source>
</evidence>
<evidence type="ECO:0000259" key="9">
    <source>
        <dbReference type="PROSITE" id="PS50081"/>
    </source>
</evidence>
<dbReference type="GO" id="GO:0007031">
    <property type="term" value="P:peroxisome organization"/>
    <property type="evidence" value="ECO:0007669"/>
    <property type="project" value="UniProtKB-ARBA"/>
</dbReference>
<dbReference type="Proteomes" id="UP000789508">
    <property type="component" value="Unassembled WGS sequence"/>
</dbReference>
<dbReference type="InterPro" id="IPR052816">
    <property type="entry name" value="Peroxisomal_Membrane_PEX28-32"/>
</dbReference>
<feature type="compositionally biased region" description="Pro residues" evidence="7">
    <location>
        <begin position="147"/>
        <end position="162"/>
    </location>
</feature>
<keyword evidence="2 8" id="KW-0812">Transmembrane</keyword>